<dbReference type="AlphaFoldDB" id="A0A8J2KQ24"/>
<sequence length="85" mass="9880">DRKFLEIIAKMRLNTGFNESSLTTESILDTKLLWFLKFVEKRQPFQLNVLKYFAITRTGLTAVTSFLVTYQVILLQFQISNQAST</sequence>
<dbReference type="GO" id="GO:0005886">
    <property type="term" value="C:plasma membrane"/>
    <property type="evidence" value="ECO:0007669"/>
    <property type="project" value="UniProtKB-SubCell"/>
</dbReference>
<dbReference type="GO" id="GO:0050909">
    <property type="term" value="P:sensory perception of taste"/>
    <property type="evidence" value="ECO:0007669"/>
    <property type="project" value="InterPro"/>
</dbReference>
<evidence type="ECO:0000256" key="4">
    <source>
        <dbReference type="ARBA" id="ARBA00022989"/>
    </source>
</evidence>
<reference evidence="6" key="1">
    <citation type="submission" date="2021-06" db="EMBL/GenBank/DDBJ databases">
        <authorList>
            <person name="Hodson N. C."/>
            <person name="Mongue J. A."/>
            <person name="Jaron S. K."/>
        </authorList>
    </citation>
    <scope>NUCLEOTIDE SEQUENCE</scope>
</reference>
<dbReference type="Pfam" id="PF08395">
    <property type="entry name" value="7tm_7"/>
    <property type="match status" value="1"/>
</dbReference>
<gene>
    <name evidence="6" type="ORF">AFUS01_LOCUS30792</name>
</gene>
<feature type="non-terminal residue" evidence="6">
    <location>
        <position position="1"/>
    </location>
</feature>
<evidence type="ECO:0000256" key="3">
    <source>
        <dbReference type="ARBA" id="ARBA00022692"/>
    </source>
</evidence>
<evidence type="ECO:0000256" key="2">
    <source>
        <dbReference type="ARBA" id="ARBA00022475"/>
    </source>
</evidence>
<keyword evidence="5" id="KW-0472">Membrane</keyword>
<accession>A0A8J2KQ24</accession>
<evidence type="ECO:0000313" key="7">
    <source>
        <dbReference type="Proteomes" id="UP000708208"/>
    </source>
</evidence>
<keyword evidence="4" id="KW-1133">Transmembrane helix</keyword>
<dbReference type="InterPro" id="IPR013604">
    <property type="entry name" value="7TM_chemorcpt"/>
</dbReference>
<dbReference type="Proteomes" id="UP000708208">
    <property type="component" value="Unassembled WGS sequence"/>
</dbReference>
<evidence type="ECO:0000313" key="6">
    <source>
        <dbReference type="EMBL" id="CAG7820402.1"/>
    </source>
</evidence>
<comment type="caution">
    <text evidence="6">The sequence shown here is derived from an EMBL/GenBank/DDBJ whole genome shotgun (WGS) entry which is preliminary data.</text>
</comment>
<comment type="subcellular location">
    <subcellularLocation>
        <location evidence="1">Cell membrane</location>
        <topology evidence="1">Multi-pass membrane protein</topology>
    </subcellularLocation>
</comment>
<protein>
    <submittedName>
        <fullName evidence="6">Uncharacterized protein</fullName>
    </submittedName>
</protein>
<organism evidence="6 7">
    <name type="scientific">Allacma fusca</name>
    <dbReference type="NCBI Taxonomy" id="39272"/>
    <lineage>
        <taxon>Eukaryota</taxon>
        <taxon>Metazoa</taxon>
        <taxon>Ecdysozoa</taxon>
        <taxon>Arthropoda</taxon>
        <taxon>Hexapoda</taxon>
        <taxon>Collembola</taxon>
        <taxon>Symphypleona</taxon>
        <taxon>Sminthuridae</taxon>
        <taxon>Allacma</taxon>
    </lineage>
</organism>
<keyword evidence="3" id="KW-0812">Transmembrane</keyword>
<evidence type="ECO:0000256" key="1">
    <source>
        <dbReference type="ARBA" id="ARBA00004651"/>
    </source>
</evidence>
<keyword evidence="2" id="KW-1003">Cell membrane</keyword>
<name>A0A8J2KQ24_9HEXA</name>
<dbReference type="EMBL" id="CAJVCH010477277">
    <property type="protein sequence ID" value="CAG7820402.1"/>
    <property type="molecule type" value="Genomic_DNA"/>
</dbReference>
<evidence type="ECO:0000256" key="5">
    <source>
        <dbReference type="ARBA" id="ARBA00023136"/>
    </source>
</evidence>
<proteinExistence type="predicted"/>
<keyword evidence="7" id="KW-1185">Reference proteome</keyword>